<evidence type="ECO:0000313" key="3">
    <source>
        <dbReference type="Proteomes" id="UP000321058"/>
    </source>
</evidence>
<name>A0A512NQ85_9HYPH</name>
<dbReference type="PANTHER" id="PTHR43802">
    <property type="entry name" value="ENOYL-COA HYDRATASE"/>
    <property type="match status" value="1"/>
</dbReference>
<evidence type="ECO:0000313" key="2">
    <source>
        <dbReference type="EMBL" id="GEP61114.1"/>
    </source>
</evidence>
<dbReference type="SUPFAM" id="SSF52096">
    <property type="entry name" value="ClpP/crotonase"/>
    <property type="match status" value="1"/>
</dbReference>
<dbReference type="OrthoDB" id="7957667at2"/>
<reference evidence="2 3" key="1">
    <citation type="submission" date="2019-07" db="EMBL/GenBank/DDBJ databases">
        <title>Whole genome shotgun sequence of Reyranella soli NBRC 108950.</title>
        <authorList>
            <person name="Hosoyama A."/>
            <person name="Uohara A."/>
            <person name="Ohji S."/>
            <person name="Ichikawa N."/>
        </authorList>
    </citation>
    <scope>NUCLEOTIDE SEQUENCE [LARGE SCALE GENOMIC DNA]</scope>
    <source>
        <strain evidence="2 3">NBRC 108950</strain>
    </source>
</reference>
<sequence>MSTYSTLLTEQTGAVLKITTNRPDVLNAQSRVLLEELDDAFLRGVDDDTVRVIILAGAGKHFSAGHDLGSPQELADQKKTPLEPGFKGEYRRLWERFFENTMRWRDLPKPTIAQVQGYCIMGGLMIASACDLIIASEDAQFADRAVKWGGSHVQYFSMPWDFGPRKTKEYLFTGRFISAAEAERAGLVNRVVAREKLEEETMALAQDIAERDPYAMKLAKASVNETMDAQGFRAAMENAFKNYMLTIPHRMEMGTYGPAAREKAPKDRFAVLNKKVAS</sequence>
<keyword evidence="3" id="KW-1185">Reference proteome</keyword>
<organism evidence="2 3">
    <name type="scientific">Reyranella soli</name>
    <dbReference type="NCBI Taxonomy" id="1230389"/>
    <lineage>
        <taxon>Bacteria</taxon>
        <taxon>Pseudomonadati</taxon>
        <taxon>Pseudomonadota</taxon>
        <taxon>Alphaproteobacteria</taxon>
        <taxon>Hyphomicrobiales</taxon>
        <taxon>Reyranellaceae</taxon>
        <taxon>Reyranella</taxon>
    </lineage>
</organism>
<dbReference type="InterPro" id="IPR001753">
    <property type="entry name" value="Enoyl-CoA_hydra/iso"/>
</dbReference>
<dbReference type="Gene3D" id="3.90.226.10">
    <property type="entry name" value="2-enoyl-CoA Hydratase, Chain A, domain 1"/>
    <property type="match status" value="1"/>
</dbReference>
<dbReference type="NCBIfam" id="NF006140">
    <property type="entry name" value="PRK08290.1"/>
    <property type="match status" value="1"/>
</dbReference>
<dbReference type="EMBL" id="BKAJ01000201">
    <property type="protein sequence ID" value="GEP61114.1"/>
    <property type="molecule type" value="Genomic_DNA"/>
</dbReference>
<comment type="caution">
    <text evidence="2">The sequence shown here is derived from an EMBL/GenBank/DDBJ whole genome shotgun (WGS) entry which is preliminary data.</text>
</comment>
<dbReference type="AlphaFoldDB" id="A0A512NQ85"/>
<gene>
    <name evidence="2" type="ORF">RSO01_82800</name>
</gene>
<dbReference type="CDD" id="cd06558">
    <property type="entry name" value="crotonase-like"/>
    <property type="match status" value="1"/>
</dbReference>
<dbReference type="PANTHER" id="PTHR43802:SF1">
    <property type="entry name" value="IP11341P-RELATED"/>
    <property type="match status" value="1"/>
</dbReference>
<comment type="similarity">
    <text evidence="1">Belongs to the enoyl-CoA hydratase/isomerase family.</text>
</comment>
<proteinExistence type="inferred from homology"/>
<dbReference type="InterPro" id="IPR029045">
    <property type="entry name" value="ClpP/crotonase-like_dom_sf"/>
</dbReference>
<evidence type="ECO:0000256" key="1">
    <source>
        <dbReference type="ARBA" id="ARBA00005254"/>
    </source>
</evidence>
<dbReference type="Proteomes" id="UP000321058">
    <property type="component" value="Unassembled WGS sequence"/>
</dbReference>
<dbReference type="RefSeq" id="WP_147156439.1">
    <property type="nucleotide sequence ID" value="NZ_BKAJ01000201.1"/>
</dbReference>
<dbReference type="Pfam" id="PF00378">
    <property type="entry name" value="ECH_1"/>
    <property type="match status" value="1"/>
</dbReference>
<protein>
    <submittedName>
        <fullName evidence="2">Enoyl-CoA hydratase</fullName>
    </submittedName>
</protein>
<dbReference type="GO" id="GO:0003824">
    <property type="term" value="F:catalytic activity"/>
    <property type="evidence" value="ECO:0007669"/>
    <property type="project" value="UniProtKB-ARBA"/>
</dbReference>
<accession>A0A512NQ85</accession>